<dbReference type="InterPro" id="IPR036390">
    <property type="entry name" value="WH_DNA-bd_sf"/>
</dbReference>
<dbReference type="InterPro" id="IPR018490">
    <property type="entry name" value="cNMP-bd_dom_sf"/>
</dbReference>
<dbReference type="GO" id="GO:0003677">
    <property type="term" value="F:DNA binding"/>
    <property type="evidence" value="ECO:0007669"/>
    <property type="project" value="UniProtKB-KW"/>
</dbReference>
<dbReference type="GO" id="GO:0003700">
    <property type="term" value="F:DNA-binding transcription factor activity"/>
    <property type="evidence" value="ECO:0007669"/>
    <property type="project" value="TreeGrafter"/>
</dbReference>
<evidence type="ECO:0000259" key="4">
    <source>
        <dbReference type="PROSITE" id="PS51063"/>
    </source>
</evidence>
<accession>X1NYX9</accession>
<sequence length="133" mass="14752">PSFFSQAVADTRVLVIKKDDFLSFLATRPQVALEIINVLGGRLRDAQSRLKDLAGERVEQRIAMTLLMLSAKLGHTLPFTRQEIANMAGTTTETAIRVTSQLKERGIIRSVRGKIIILDETKLRLLSEGPPLV</sequence>
<dbReference type="EMBL" id="BARV01041281">
    <property type="protein sequence ID" value="GAI49267.1"/>
    <property type="molecule type" value="Genomic_DNA"/>
</dbReference>
<comment type="caution">
    <text evidence="5">The sequence shown here is derived from an EMBL/GenBank/DDBJ whole genome shotgun (WGS) entry which is preliminary data.</text>
</comment>
<dbReference type="SUPFAM" id="SSF46785">
    <property type="entry name" value="Winged helix' DNA-binding domain"/>
    <property type="match status" value="1"/>
</dbReference>
<dbReference type="Gene3D" id="1.10.10.10">
    <property type="entry name" value="Winged helix-like DNA-binding domain superfamily/Winged helix DNA-binding domain"/>
    <property type="match status" value="1"/>
</dbReference>
<evidence type="ECO:0000256" key="2">
    <source>
        <dbReference type="ARBA" id="ARBA00023125"/>
    </source>
</evidence>
<feature type="non-terminal residue" evidence="5">
    <location>
        <position position="1"/>
    </location>
</feature>
<dbReference type="PANTHER" id="PTHR24567">
    <property type="entry name" value="CRP FAMILY TRANSCRIPTIONAL REGULATORY PROTEIN"/>
    <property type="match status" value="1"/>
</dbReference>
<keyword evidence="3" id="KW-0804">Transcription</keyword>
<protein>
    <recommendedName>
        <fullName evidence="4">HTH crp-type domain-containing protein</fullName>
    </recommendedName>
</protein>
<organism evidence="5">
    <name type="scientific">marine sediment metagenome</name>
    <dbReference type="NCBI Taxonomy" id="412755"/>
    <lineage>
        <taxon>unclassified sequences</taxon>
        <taxon>metagenomes</taxon>
        <taxon>ecological metagenomes</taxon>
    </lineage>
</organism>
<dbReference type="InterPro" id="IPR036388">
    <property type="entry name" value="WH-like_DNA-bd_sf"/>
</dbReference>
<dbReference type="InterPro" id="IPR014710">
    <property type="entry name" value="RmlC-like_jellyroll"/>
</dbReference>
<dbReference type="AlphaFoldDB" id="X1NYX9"/>
<evidence type="ECO:0000256" key="3">
    <source>
        <dbReference type="ARBA" id="ARBA00023163"/>
    </source>
</evidence>
<dbReference type="Gene3D" id="2.60.120.10">
    <property type="entry name" value="Jelly Rolls"/>
    <property type="match status" value="1"/>
</dbReference>
<dbReference type="SUPFAM" id="SSF51206">
    <property type="entry name" value="cAMP-binding domain-like"/>
    <property type="match status" value="1"/>
</dbReference>
<proteinExistence type="predicted"/>
<keyword evidence="1" id="KW-0805">Transcription regulation</keyword>
<gene>
    <name evidence="5" type="ORF">S06H3_62554</name>
</gene>
<dbReference type="GO" id="GO:0005829">
    <property type="term" value="C:cytosol"/>
    <property type="evidence" value="ECO:0007669"/>
    <property type="project" value="TreeGrafter"/>
</dbReference>
<dbReference type="PROSITE" id="PS51063">
    <property type="entry name" value="HTH_CRP_2"/>
    <property type="match status" value="1"/>
</dbReference>
<dbReference type="SMART" id="SM00419">
    <property type="entry name" value="HTH_CRP"/>
    <property type="match status" value="1"/>
</dbReference>
<dbReference type="PANTHER" id="PTHR24567:SF26">
    <property type="entry name" value="REGULATORY PROTEIN YEIL"/>
    <property type="match status" value="1"/>
</dbReference>
<evidence type="ECO:0000313" key="5">
    <source>
        <dbReference type="EMBL" id="GAI49267.1"/>
    </source>
</evidence>
<feature type="domain" description="HTH crp-type" evidence="4">
    <location>
        <begin position="56"/>
        <end position="121"/>
    </location>
</feature>
<name>X1NYX9_9ZZZZ</name>
<dbReference type="Pfam" id="PF13545">
    <property type="entry name" value="HTH_Crp_2"/>
    <property type="match status" value="1"/>
</dbReference>
<dbReference type="PRINTS" id="PR00034">
    <property type="entry name" value="HTHCRP"/>
</dbReference>
<reference evidence="5" key="1">
    <citation type="journal article" date="2014" name="Front. Microbiol.">
        <title>High frequency of phylogenetically diverse reductive dehalogenase-homologous genes in deep subseafloor sedimentary metagenomes.</title>
        <authorList>
            <person name="Kawai M."/>
            <person name="Futagami T."/>
            <person name="Toyoda A."/>
            <person name="Takaki Y."/>
            <person name="Nishi S."/>
            <person name="Hori S."/>
            <person name="Arai W."/>
            <person name="Tsubouchi T."/>
            <person name="Morono Y."/>
            <person name="Uchiyama I."/>
            <person name="Ito T."/>
            <person name="Fujiyama A."/>
            <person name="Inagaki F."/>
            <person name="Takami H."/>
        </authorList>
    </citation>
    <scope>NUCLEOTIDE SEQUENCE</scope>
    <source>
        <strain evidence="5">Expedition CK06-06</strain>
    </source>
</reference>
<dbReference type="InterPro" id="IPR012318">
    <property type="entry name" value="HTH_CRP"/>
</dbReference>
<dbReference type="InterPro" id="IPR050397">
    <property type="entry name" value="Env_Response_Regulators"/>
</dbReference>
<keyword evidence="2" id="KW-0238">DNA-binding</keyword>
<evidence type="ECO:0000256" key="1">
    <source>
        <dbReference type="ARBA" id="ARBA00023015"/>
    </source>
</evidence>